<dbReference type="Proteomes" id="UP000470384">
    <property type="component" value="Unassembled WGS sequence"/>
</dbReference>
<dbReference type="SUPFAM" id="SSF53335">
    <property type="entry name" value="S-adenosyl-L-methionine-dependent methyltransferases"/>
    <property type="match status" value="1"/>
</dbReference>
<proteinExistence type="predicted"/>
<evidence type="ECO:0000256" key="2">
    <source>
        <dbReference type="ARBA" id="ARBA00022679"/>
    </source>
</evidence>
<gene>
    <name evidence="3" type="ORF">GTQ45_12760</name>
</gene>
<sequence length="294" mass="31278">MTTDPNLWQAVFRVPQADADSATDWLTETHPDVLSVSAFEEIGGDYALTVLFGDEPSRESIDAVLAEALDDVPGYSLERLRNEDWVKRGLADLKPVRAGRFHIHGSHDAPAPGGTHSLLIEAGEAFGTGQHPTTTGCLLALDDLLKRGFDGPVFDLGCGTGILSIAYARATRLPVIGGDIDAPSVDFANAAARANGVGPLVDAVEATGFQHNAIREQAPFGLVMANVLAGPLISLAPDMRRFTRGGGPGFGSHVILSGLLRHQSRAVEATYRGQGFCVVQRYPIGEWMTLLLGR</sequence>
<evidence type="ECO:0000313" key="3">
    <source>
        <dbReference type="EMBL" id="NBG96605.1"/>
    </source>
</evidence>
<dbReference type="PANTHER" id="PTHR43648:SF1">
    <property type="entry name" value="ELECTRON TRANSFER FLAVOPROTEIN BETA SUBUNIT LYSINE METHYLTRANSFERASE"/>
    <property type="match status" value="1"/>
</dbReference>
<keyword evidence="1 3" id="KW-0489">Methyltransferase</keyword>
<dbReference type="Gene3D" id="3.40.50.150">
    <property type="entry name" value="Vaccinia Virus protein VP39"/>
    <property type="match status" value="1"/>
</dbReference>
<dbReference type="InterPro" id="IPR050078">
    <property type="entry name" value="Ribosomal_L11_MeTrfase_PrmA"/>
</dbReference>
<comment type="caution">
    <text evidence="3">The sequence shown here is derived from an EMBL/GenBank/DDBJ whole genome shotgun (WGS) entry which is preliminary data.</text>
</comment>
<keyword evidence="4" id="KW-1185">Reference proteome</keyword>
<accession>A0A845QD58</accession>
<dbReference type="GeneID" id="300654030"/>
<dbReference type="CDD" id="cd02440">
    <property type="entry name" value="AdoMet_MTases"/>
    <property type="match status" value="1"/>
</dbReference>
<protein>
    <submittedName>
        <fullName evidence="3">Methyltransferase domain-containing protein</fullName>
    </submittedName>
</protein>
<dbReference type="PANTHER" id="PTHR43648">
    <property type="entry name" value="ELECTRON TRANSFER FLAVOPROTEIN BETA SUBUNIT LYSINE METHYLTRANSFERASE"/>
    <property type="match status" value="1"/>
</dbReference>
<dbReference type="Pfam" id="PF06325">
    <property type="entry name" value="PrmA"/>
    <property type="match status" value="1"/>
</dbReference>
<dbReference type="EMBL" id="WXYQ01000010">
    <property type="protein sequence ID" value="NBG96605.1"/>
    <property type="molecule type" value="Genomic_DNA"/>
</dbReference>
<dbReference type="InterPro" id="IPR029063">
    <property type="entry name" value="SAM-dependent_MTases_sf"/>
</dbReference>
<reference evidence="3 4" key="1">
    <citation type="journal article" date="2016" name="Int. J. Syst. Evol. Microbiol.">
        <title>Pyruvatibacter mobilis gen. nov., sp. nov., a marine bacterium from the culture broth of Picochlorum sp. 122.</title>
        <authorList>
            <person name="Wang G."/>
            <person name="Tang M."/>
            <person name="Wu H."/>
            <person name="Dai S."/>
            <person name="Li T."/>
            <person name="Chen C."/>
            <person name="He H."/>
            <person name="Fan J."/>
            <person name="Xiang W."/>
            <person name="Li X."/>
        </authorList>
    </citation>
    <scope>NUCLEOTIDE SEQUENCE [LARGE SCALE GENOMIC DNA]</scope>
    <source>
        <strain evidence="3 4">GYP-11</strain>
    </source>
</reference>
<name>A0A845QD58_9HYPH</name>
<dbReference type="OrthoDB" id="9785995at2"/>
<dbReference type="GO" id="GO:0032259">
    <property type="term" value="P:methylation"/>
    <property type="evidence" value="ECO:0007669"/>
    <property type="project" value="UniProtKB-KW"/>
</dbReference>
<evidence type="ECO:0000313" key="4">
    <source>
        <dbReference type="Proteomes" id="UP000470384"/>
    </source>
</evidence>
<dbReference type="AlphaFoldDB" id="A0A845QD58"/>
<dbReference type="RefSeq" id="WP_160588662.1">
    <property type="nucleotide sequence ID" value="NZ_BMHN01000001.1"/>
</dbReference>
<evidence type="ECO:0000256" key="1">
    <source>
        <dbReference type="ARBA" id="ARBA00022603"/>
    </source>
</evidence>
<dbReference type="GO" id="GO:0008276">
    <property type="term" value="F:protein methyltransferase activity"/>
    <property type="evidence" value="ECO:0007669"/>
    <property type="project" value="TreeGrafter"/>
</dbReference>
<organism evidence="3 4">
    <name type="scientific">Pyruvatibacter mobilis</name>
    <dbReference type="NCBI Taxonomy" id="1712261"/>
    <lineage>
        <taxon>Bacteria</taxon>
        <taxon>Pseudomonadati</taxon>
        <taxon>Pseudomonadota</taxon>
        <taxon>Alphaproteobacteria</taxon>
        <taxon>Hyphomicrobiales</taxon>
        <taxon>Parvibaculaceae</taxon>
        <taxon>Pyruvatibacter</taxon>
    </lineage>
</organism>
<keyword evidence="2 3" id="KW-0808">Transferase</keyword>